<keyword evidence="2" id="KW-1185">Reference proteome</keyword>
<name>A0AAV5USH9_9BILA</name>
<dbReference type="Proteomes" id="UP001432322">
    <property type="component" value="Unassembled WGS sequence"/>
</dbReference>
<sequence>YLYKSSPVLVQVVSTIRVLSIVRCSIRSELSVASCIVDRAMIGLTRSTVGSVSRCSRCCGPTHIFVISSCIENVEKSWITLQAKRLYVLSEFSLVAPLDQSYIYGSERRPPR</sequence>
<comment type="caution">
    <text evidence="1">The sequence shown here is derived from an EMBL/GenBank/DDBJ whole genome shotgun (WGS) entry which is preliminary data.</text>
</comment>
<feature type="non-terminal residue" evidence="1">
    <location>
        <position position="1"/>
    </location>
</feature>
<proteinExistence type="predicted"/>
<dbReference type="EMBL" id="BTSY01000001">
    <property type="protein sequence ID" value="GMT10106.1"/>
    <property type="molecule type" value="Genomic_DNA"/>
</dbReference>
<accession>A0AAV5USH9</accession>
<feature type="non-terminal residue" evidence="1">
    <location>
        <position position="112"/>
    </location>
</feature>
<dbReference type="AlphaFoldDB" id="A0AAV5USH9"/>
<protein>
    <submittedName>
        <fullName evidence="1">Uncharacterized protein</fullName>
    </submittedName>
</protein>
<reference evidence="1" key="1">
    <citation type="submission" date="2023-10" db="EMBL/GenBank/DDBJ databases">
        <title>Genome assembly of Pristionchus species.</title>
        <authorList>
            <person name="Yoshida K."/>
            <person name="Sommer R.J."/>
        </authorList>
    </citation>
    <scope>NUCLEOTIDE SEQUENCE</scope>
    <source>
        <strain evidence="1">RS5133</strain>
    </source>
</reference>
<evidence type="ECO:0000313" key="1">
    <source>
        <dbReference type="EMBL" id="GMT10106.1"/>
    </source>
</evidence>
<evidence type="ECO:0000313" key="2">
    <source>
        <dbReference type="Proteomes" id="UP001432322"/>
    </source>
</evidence>
<gene>
    <name evidence="1" type="ORF">PFISCL1PPCAC_1403</name>
</gene>
<organism evidence="1 2">
    <name type="scientific">Pristionchus fissidentatus</name>
    <dbReference type="NCBI Taxonomy" id="1538716"/>
    <lineage>
        <taxon>Eukaryota</taxon>
        <taxon>Metazoa</taxon>
        <taxon>Ecdysozoa</taxon>
        <taxon>Nematoda</taxon>
        <taxon>Chromadorea</taxon>
        <taxon>Rhabditida</taxon>
        <taxon>Rhabditina</taxon>
        <taxon>Diplogasteromorpha</taxon>
        <taxon>Diplogasteroidea</taxon>
        <taxon>Neodiplogasteridae</taxon>
        <taxon>Pristionchus</taxon>
    </lineage>
</organism>